<protein>
    <submittedName>
        <fullName evidence="3">Outer membrane protein beta-barrel domain-containing protein</fullName>
    </submittedName>
</protein>
<feature type="domain" description="Outer membrane protein beta-barrel" evidence="2">
    <location>
        <begin position="108"/>
        <end position="270"/>
    </location>
</feature>
<accession>A0A1I2AWB0</accession>
<dbReference type="RefSeq" id="WP_093917995.1">
    <property type="nucleotide sequence ID" value="NZ_FONW01000001.1"/>
</dbReference>
<dbReference type="EMBL" id="FONW01000001">
    <property type="protein sequence ID" value="SFE48231.1"/>
    <property type="molecule type" value="Genomic_DNA"/>
</dbReference>
<gene>
    <name evidence="3" type="ORF">SAMN05216283_101242</name>
</gene>
<evidence type="ECO:0000259" key="2">
    <source>
        <dbReference type="Pfam" id="PF13568"/>
    </source>
</evidence>
<evidence type="ECO:0000313" key="4">
    <source>
        <dbReference type="Proteomes" id="UP000198964"/>
    </source>
</evidence>
<dbReference type="InterPro" id="IPR025665">
    <property type="entry name" value="Beta-barrel_OMP_2"/>
</dbReference>
<keyword evidence="1" id="KW-0732">Signal</keyword>
<keyword evidence="4" id="KW-1185">Reference proteome</keyword>
<feature type="chain" id="PRO_5011537953" evidence="1">
    <location>
        <begin position="20"/>
        <end position="304"/>
    </location>
</feature>
<organism evidence="3 4">
    <name type="scientific">Sunxiuqinia elliptica</name>
    <dbReference type="NCBI Taxonomy" id="655355"/>
    <lineage>
        <taxon>Bacteria</taxon>
        <taxon>Pseudomonadati</taxon>
        <taxon>Bacteroidota</taxon>
        <taxon>Bacteroidia</taxon>
        <taxon>Marinilabiliales</taxon>
        <taxon>Prolixibacteraceae</taxon>
        <taxon>Sunxiuqinia</taxon>
    </lineage>
</organism>
<dbReference type="Pfam" id="PF13568">
    <property type="entry name" value="OMP_b-brl_2"/>
    <property type="match status" value="1"/>
</dbReference>
<evidence type="ECO:0000256" key="1">
    <source>
        <dbReference type="SAM" id="SignalP"/>
    </source>
</evidence>
<dbReference type="AlphaFoldDB" id="A0A1I2AWB0"/>
<reference evidence="3 4" key="1">
    <citation type="submission" date="2016-10" db="EMBL/GenBank/DDBJ databases">
        <authorList>
            <person name="de Groot N.N."/>
        </authorList>
    </citation>
    <scope>NUCLEOTIDE SEQUENCE [LARGE SCALE GENOMIC DNA]</scope>
    <source>
        <strain evidence="3 4">CGMCC 1.9156</strain>
    </source>
</reference>
<sequence length="304" mass="34016">MKTRVLTILFALFVSVVYAQETTKVGKLVEVKEGSERTEVALLNNRIHIEDNYGTDTTHIRVGKRSVEIVEEGGKTNINMQRDRFFDDDDKDWGDSWRRKNFNGHWAGFELGVNGFFNTDYSAYTEGDFMDLNQAKSIEVNFNFLEYNIALSPDRIGLVTGMGWSINNYRFDNPLTIEKQDGIIVPVPIEKEGFDKSKLTASYLTVPLLLEFQIPVNGGSNEVFVSGGVVGALNIGSHTKIKANSSKSKDHGSFAINPFKYSVVGRIGLKDISLFASYGLSTFFKDDKGPELYPFTIGISLLNF</sequence>
<evidence type="ECO:0000313" key="3">
    <source>
        <dbReference type="EMBL" id="SFE48231.1"/>
    </source>
</evidence>
<proteinExistence type="predicted"/>
<dbReference type="Proteomes" id="UP000198964">
    <property type="component" value="Unassembled WGS sequence"/>
</dbReference>
<dbReference type="STRING" id="655355.SAMN05216283_101242"/>
<feature type="signal peptide" evidence="1">
    <location>
        <begin position="1"/>
        <end position="19"/>
    </location>
</feature>
<name>A0A1I2AWB0_9BACT</name>